<name>A0A1B0BZT4_9MUSC</name>
<evidence type="ECO:0000259" key="21">
    <source>
        <dbReference type="PROSITE" id="PS50103"/>
    </source>
</evidence>
<dbReference type="SUPFAM" id="SSF51395">
    <property type="entry name" value="FMN-linked oxidoreductases"/>
    <property type="match status" value="2"/>
</dbReference>
<dbReference type="PANTHER" id="PTHR45846">
    <property type="entry name" value="TRNA-DIHYDROURIDINE(47) SYNTHASE [NAD(P)(+)]-LIKE"/>
    <property type="match status" value="1"/>
</dbReference>
<dbReference type="EMBL" id="JXJN01023293">
    <property type="status" value="NOT_ANNOTATED_CDS"/>
    <property type="molecule type" value="Genomic_DNA"/>
</dbReference>
<dbReference type="Gene3D" id="3.20.20.70">
    <property type="entry name" value="Aldolase class I"/>
    <property type="match status" value="2"/>
</dbReference>
<dbReference type="GO" id="GO:0050660">
    <property type="term" value="F:flavin adenine dinucleotide binding"/>
    <property type="evidence" value="ECO:0007669"/>
    <property type="project" value="UniProtKB-UniRule"/>
</dbReference>
<dbReference type="VEuPathDB" id="VectorBase:GPPI045369"/>
<dbReference type="AlphaFoldDB" id="A0A1B0BZT4"/>
<dbReference type="EnsemblMetazoa" id="GPPI045369-RA">
    <property type="protein sequence ID" value="GPPI045369-PA"/>
    <property type="gene ID" value="GPPI045369"/>
</dbReference>
<dbReference type="Proteomes" id="UP000092460">
    <property type="component" value="Unassembled WGS sequence"/>
</dbReference>
<sequence length="950" mass="108935">MESGICFIKAEYLIADADKQPKLVGTQESNKRELVCETASDLIEGGEQTGKENKRCKSDKKERKRGQNKNRPVYKEDRTLHLCNSLLMGSTEKRCSLENCRYIHDLQQYMANKQPDLGERCPVFDAKGYCHRGVTCRFAKAHLDEQGRNVKREDFDEMERKTTCNGITPELQVRLRKRDYDFSKSKGLVKQSEEIRDLRKYQKFDSVEKPVGFVIDEKEIKGRDTKSLRSVDFARKLILSPLTTVGNLPFRRICKEFGADITCGEMACCVPLLKGLTQEWALTKRHESEDIFGIQLCGNSPNIVAQAAQLVQETTEVDYLDLNIGCPIDLIYQQGGGSALMRRTNILELIVRSCANLNTKIPFTVKMRTGVYADKSTAHEIMPLVEEWGAAAVTVDFIFIFITQGRTLPFFFCGEQTGKENKRCKSDKKERKRGQNKNRPVYKEDRTLHLCNSLLMGSTEKRCSLENCRYIHDLQQYMANKQPDLGERCPVFDAKGYCHRGVTCRFAKAHLDEQGRNVKREDFDEMERKTTCNGITPELQVRLRKRDYDFSKSKGLVKQSEEIRDLRKYQKFDSVEKPVGFVIDEKEIKGRDTKSLRSVDFARKLILSPLTTVGNLPFRRICKEFGADITCGEMACCVPLLKGLTQEWALTKRHESEDIFGIQLCGNSPNIVAQAAQLVQETTEVDYLDLNIGCPIDLIYQQGGGSALMRRTNILELIVRSCANLNTKIPFTVKMRTGVYADKSTAHEIMPLVEEWGAAAVTLHGRSREQRYTKNANWTYIEQCAAKIKTIPVVGNGDILSYEDYNEKREIAPHVSSVMIGRGALIKPWIFQEIKQQKHWSPTSSERFELLRKYVNYGLEHWGSDTKGVENTRRFLLEWQSFLYRYIPYELLLKPPQRINERPQQFRGRDEMETLMSSPNSQDWVKLSEMLLGPVPEGFTFVPKHKANAY</sequence>
<keyword evidence="10" id="KW-0521">NADP</keyword>
<evidence type="ECO:0000256" key="6">
    <source>
        <dbReference type="ARBA" id="ARBA00022723"/>
    </source>
</evidence>
<dbReference type="InterPro" id="IPR013785">
    <property type="entry name" value="Aldolase_TIM"/>
</dbReference>
<dbReference type="FunFam" id="3.20.20.70:FF:000067">
    <property type="entry name" value="tRNA-dihydrouridine(47) synthase [NAD(P)(+)]"/>
    <property type="match status" value="1"/>
</dbReference>
<comment type="catalytic activity">
    <reaction evidence="15">
        <text>a 5,6-dihydrouridine in mRNA + NAD(+) = a uridine in mRNA + NADH + H(+)</text>
        <dbReference type="Rhea" id="RHEA:69851"/>
        <dbReference type="Rhea" id="RHEA-COMP:14658"/>
        <dbReference type="Rhea" id="RHEA-COMP:17789"/>
        <dbReference type="ChEBI" id="CHEBI:15378"/>
        <dbReference type="ChEBI" id="CHEBI:57540"/>
        <dbReference type="ChEBI" id="CHEBI:57945"/>
        <dbReference type="ChEBI" id="CHEBI:65315"/>
        <dbReference type="ChEBI" id="CHEBI:74443"/>
    </reaction>
    <physiologicalReaction direction="right-to-left" evidence="15">
        <dbReference type="Rhea" id="RHEA:69853"/>
    </physiologicalReaction>
</comment>
<evidence type="ECO:0000256" key="3">
    <source>
        <dbReference type="ARBA" id="ARBA00022643"/>
    </source>
</evidence>
<evidence type="ECO:0000256" key="10">
    <source>
        <dbReference type="ARBA" id="ARBA00022857"/>
    </source>
</evidence>
<dbReference type="Pfam" id="PF01207">
    <property type="entry name" value="Dus"/>
    <property type="match status" value="2"/>
</dbReference>
<dbReference type="PANTHER" id="PTHR45846:SF1">
    <property type="entry name" value="TRNA-DIHYDROURIDINE(47) SYNTHASE [NAD(P)(+)]-LIKE"/>
    <property type="match status" value="1"/>
</dbReference>
<evidence type="ECO:0000256" key="20">
    <source>
        <dbReference type="SAM" id="MobiDB-lite"/>
    </source>
</evidence>
<keyword evidence="9 18" id="KW-0862">Zinc</keyword>
<reference evidence="23" key="1">
    <citation type="submission" date="2015-01" db="EMBL/GenBank/DDBJ databases">
        <authorList>
            <person name="Aksoy S."/>
            <person name="Warren W."/>
            <person name="Wilson R.K."/>
        </authorList>
    </citation>
    <scope>NUCLEOTIDE SEQUENCE [LARGE SCALE GENOMIC DNA]</scope>
    <source>
        <strain evidence="23">IAEA</strain>
    </source>
</reference>
<evidence type="ECO:0000256" key="1">
    <source>
        <dbReference type="ARBA" id="ARBA00001917"/>
    </source>
</evidence>
<feature type="domain" description="C3H1-type" evidence="21">
    <location>
        <begin position="115"/>
        <end position="145"/>
    </location>
</feature>
<evidence type="ECO:0000256" key="16">
    <source>
        <dbReference type="ARBA" id="ARBA00049447"/>
    </source>
</evidence>
<dbReference type="InterPro" id="IPR000571">
    <property type="entry name" value="Znf_CCCH"/>
</dbReference>
<dbReference type="PROSITE" id="PS50103">
    <property type="entry name" value="ZF_C3H1"/>
    <property type="match status" value="2"/>
</dbReference>
<dbReference type="GO" id="GO:0106414">
    <property type="term" value="F:mRNA dihydrouridine synthase activity"/>
    <property type="evidence" value="ECO:0007669"/>
    <property type="project" value="RHEA"/>
</dbReference>
<dbReference type="InterPro" id="IPR018517">
    <property type="entry name" value="tRNA_hU_synthase_CS"/>
</dbReference>
<accession>A0A1B0BZT4</accession>
<keyword evidence="7" id="KW-0677">Repeat</keyword>
<dbReference type="GO" id="GO:0102265">
    <property type="term" value="F:tRNA-dihydrouridine47 synthase activity"/>
    <property type="evidence" value="ECO:0007669"/>
    <property type="project" value="UniProtKB-EC"/>
</dbReference>
<comment type="similarity">
    <text evidence="19">Belongs to the dus family. Dus3 subfamily.</text>
</comment>
<comment type="function">
    <text evidence="13">Catalyzes the synthesis of dihydrouridine, a modified base, in various RNAs, such as tRNAs, mRNAs and some long non-coding RNAs (lncRNAs). Mainly modifies the uridine in position 47 (U47) in the D-loop of most cytoplasmic tRNAs. Also able to mediate the formation of dihydrouridine in some mRNAs, thereby regulating their translation.</text>
</comment>
<reference evidence="22" key="2">
    <citation type="submission" date="2020-05" db="UniProtKB">
        <authorList>
            <consortium name="EnsemblMetazoa"/>
        </authorList>
    </citation>
    <scope>IDENTIFICATION</scope>
    <source>
        <strain evidence="22">IAEA</strain>
    </source>
</reference>
<dbReference type="EC" id="1.3.1.-" evidence="19"/>
<dbReference type="STRING" id="67801.A0A1B0BZT4"/>
<evidence type="ECO:0000256" key="13">
    <source>
        <dbReference type="ARBA" id="ARBA00045365"/>
    </source>
</evidence>
<protein>
    <recommendedName>
        <fullName evidence="19">tRNA-dihydrouridine(47) synthase [NAD(P)(+)]</fullName>
        <ecNumber evidence="19">1.3.1.-</ecNumber>
    </recommendedName>
    <alternativeName>
        <fullName evidence="19">tRNA-dihydrouridine synthase 3</fullName>
    </alternativeName>
</protein>
<evidence type="ECO:0000256" key="8">
    <source>
        <dbReference type="ARBA" id="ARBA00022771"/>
    </source>
</evidence>
<evidence type="ECO:0000256" key="7">
    <source>
        <dbReference type="ARBA" id="ARBA00022737"/>
    </source>
</evidence>
<keyword evidence="6 18" id="KW-0479">Metal-binding</keyword>
<keyword evidence="3 19" id="KW-0288">FMN</keyword>
<evidence type="ECO:0000256" key="9">
    <source>
        <dbReference type="ARBA" id="ARBA00022833"/>
    </source>
</evidence>
<evidence type="ECO:0000256" key="2">
    <source>
        <dbReference type="ARBA" id="ARBA00022630"/>
    </source>
</evidence>
<evidence type="ECO:0000256" key="17">
    <source>
        <dbReference type="ARBA" id="ARBA00049513"/>
    </source>
</evidence>
<keyword evidence="2 19" id="KW-0285">Flavoprotein</keyword>
<proteinExistence type="inferred from homology"/>
<feature type="domain" description="C3H1-type" evidence="21">
    <location>
        <begin position="483"/>
        <end position="513"/>
    </location>
</feature>
<evidence type="ECO:0000313" key="22">
    <source>
        <dbReference type="EnsemblMetazoa" id="GPPI045369-PA"/>
    </source>
</evidence>
<evidence type="ECO:0000256" key="12">
    <source>
        <dbReference type="ARBA" id="ARBA00023027"/>
    </source>
</evidence>
<keyword evidence="12" id="KW-0520">NAD</keyword>
<dbReference type="Pfam" id="PF25585">
    <property type="entry name" value="zf-CCCH_DUS3L"/>
    <property type="match status" value="2"/>
</dbReference>
<feature type="compositionally biased region" description="Basic and acidic residues" evidence="20">
    <location>
        <begin position="49"/>
        <end position="61"/>
    </location>
</feature>
<feature type="region of interest" description="Disordered" evidence="20">
    <location>
        <begin position="47"/>
        <end position="71"/>
    </location>
</feature>
<dbReference type="CDD" id="cd02801">
    <property type="entry name" value="DUS_like_FMN"/>
    <property type="match status" value="2"/>
</dbReference>
<organism evidence="22 23">
    <name type="scientific">Glossina palpalis gambiensis</name>
    <dbReference type="NCBI Taxonomy" id="67801"/>
    <lineage>
        <taxon>Eukaryota</taxon>
        <taxon>Metazoa</taxon>
        <taxon>Ecdysozoa</taxon>
        <taxon>Arthropoda</taxon>
        <taxon>Hexapoda</taxon>
        <taxon>Insecta</taxon>
        <taxon>Pterygota</taxon>
        <taxon>Neoptera</taxon>
        <taxon>Endopterygota</taxon>
        <taxon>Diptera</taxon>
        <taxon>Brachycera</taxon>
        <taxon>Muscomorpha</taxon>
        <taxon>Hippoboscoidea</taxon>
        <taxon>Glossinidae</taxon>
        <taxon>Glossina</taxon>
    </lineage>
</organism>
<dbReference type="PROSITE" id="PS01136">
    <property type="entry name" value="UPF0034"/>
    <property type="match status" value="2"/>
</dbReference>
<keyword evidence="23" id="KW-1185">Reference proteome</keyword>
<dbReference type="InterPro" id="IPR035587">
    <property type="entry name" value="DUS-like_FMN-bd"/>
</dbReference>
<comment type="catalytic activity">
    <reaction evidence="17">
        <text>5,6-dihydrouridine(47) in tRNA + NADP(+) = uridine(47) in tRNA + NADPH + H(+)</text>
        <dbReference type="Rhea" id="RHEA:53360"/>
        <dbReference type="Rhea" id="RHEA-COMP:13539"/>
        <dbReference type="Rhea" id="RHEA-COMP:13540"/>
        <dbReference type="ChEBI" id="CHEBI:15378"/>
        <dbReference type="ChEBI" id="CHEBI:57783"/>
        <dbReference type="ChEBI" id="CHEBI:58349"/>
        <dbReference type="ChEBI" id="CHEBI:65315"/>
        <dbReference type="ChEBI" id="CHEBI:74443"/>
        <dbReference type="EC" id="1.3.1.89"/>
    </reaction>
    <physiologicalReaction direction="right-to-left" evidence="17">
        <dbReference type="Rhea" id="RHEA:53362"/>
    </physiologicalReaction>
</comment>
<evidence type="ECO:0000313" key="23">
    <source>
        <dbReference type="Proteomes" id="UP000092460"/>
    </source>
</evidence>
<evidence type="ECO:0000256" key="11">
    <source>
        <dbReference type="ARBA" id="ARBA00023002"/>
    </source>
</evidence>
<keyword evidence="8 18" id="KW-0863">Zinc-finger</keyword>
<evidence type="ECO:0000256" key="15">
    <source>
        <dbReference type="ARBA" id="ARBA00048342"/>
    </source>
</evidence>
<evidence type="ECO:0000256" key="18">
    <source>
        <dbReference type="PROSITE-ProRule" id="PRU00723"/>
    </source>
</evidence>
<evidence type="ECO:0000256" key="19">
    <source>
        <dbReference type="RuleBase" id="RU291113"/>
    </source>
</evidence>
<keyword evidence="5 19" id="KW-0819">tRNA processing</keyword>
<comment type="cofactor">
    <cofactor evidence="1 19">
        <name>FMN</name>
        <dbReference type="ChEBI" id="CHEBI:58210"/>
    </cofactor>
</comment>
<keyword evidence="4" id="KW-0507">mRNA processing</keyword>
<feature type="zinc finger region" description="C3H1-type" evidence="18">
    <location>
        <begin position="115"/>
        <end position="145"/>
    </location>
</feature>
<comment type="catalytic activity">
    <reaction evidence="14">
        <text>5,6-dihydrouridine(47) in tRNA + NAD(+) = uridine(47) in tRNA + NADH + H(+)</text>
        <dbReference type="Rhea" id="RHEA:53364"/>
        <dbReference type="Rhea" id="RHEA-COMP:13539"/>
        <dbReference type="Rhea" id="RHEA-COMP:13540"/>
        <dbReference type="ChEBI" id="CHEBI:15378"/>
        <dbReference type="ChEBI" id="CHEBI:57540"/>
        <dbReference type="ChEBI" id="CHEBI:57945"/>
        <dbReference type="ChEBI" id="CHEBI:65315"/>
        <dbReference type="ChEBI" id="CHEBI:74443"/>
        <dbReference type="EC" id="1.3.1.89"/>
    </reaction>
    <physiologicalReaction direction="right-to-left" evidence="14">
        <dbReference type="Rhea" id="RHEA:53366"/>
    </physiologicalReaction>
</comment>
<evidence type="ECO:0000256" key="5">
    <source>
        <dbReference type="ARBA" id="ARBA00022694"/>
    </source>
</evidence>
<feature type="zinc finger region" description="C3H1-type" evidence="18">
    <location>
        <begin position="483"/>
        <end position="513"/>
    </location>
</feature>
<dbReference type="GO" id="GO:0008270">
    <property type="term" value="F:zinc ion binding"/>
    <property type="evidence" value="ECO:0007669"/>
    <property type="project" value="UniProtKB-KW"/>
</dbReference>
<evidence type="ECO:0000256" key="4">
    <source>
        <dbReference type="ARBA" id="ARBA00022664"/>
    </source>
</evidence>
<evidence type="ECO:0000256" key="14">
    <source>
        <dbReference type="ARBA" id="ARBA00048266"/>
    </source>
</evidence>
<dbReference type="GO" id="GO:0006397">
    <property type="term" value="P:mRNA processing"/>
    <property type="evidence" value="ECO:0007669"/>
    <property type="project" value="UniProtKB-KW"/>
</dbReference>
<dbReference type="GO" id="GO:0003723">
    <property type="term" value="F:RNA binding"/>
    <property type="evidence" value="ECO:0007669"/>
    <property type="project" value="TreeGrafter"/>
</dbReference>
<comment type="catalytic activity">
    <reaction evidence="16">
        <text>a 5,6-dihydrouridine in mRNA + NADP(+) = a uridine in mRNA + NADPH + H(+)</text>
        <dbReference type="Rhea" id="RHEA:69855"/>
        <dbReference type="Rhea" id="RHEA-COMP:14658"/>
        <dbReference type="Rhea" id="RHEA-COMP:17789"/>
        <dbReference type="ChEBI" id="CHEBI:15378"/>
        <dbReference type="ChEBI" id="CHEBI:57783"/>
        <dbReference type="ChEBI" id="CHEBI:58349"/>
        <dbReference type="ChEBI" id="CHEBI:65315"/>
        <dbReference type="ChEBI" id="CHEBI:74443"/>
    </reaction>
    <physiologicalReaction direction="right-to-left" evidence="16">
        <dbReference type="Rhea" id="RHEA:69857"/>
    </physiologicalReaction>
</comment>
<keyword evidence="11 19" id="KW-0560">Oxidoreductase</keyword>